<evidence type="ECO:0000256" key="6">
    <source>
        <dbReference type="SAM" id="SignalP"/>
    </source>
</evidence>
<dbReference type="PANTHER" id="PTHR23301">
    <property type="entry name" value="CHITIN BINDING PERITROPHIN-A"/>
    <property type="match status" value="1"/>
</dbReference>
<dbReference type="SMR" id="A0A0M3QWL7"/>
<evidence type="ECO:0000256" key="1">
    <source>
        <dbReference type="ARBA" id="ARBA00022669"/>
    </source>
</evidence>
<evidence type="ECO:0000256" key="3">
    <source>
        <dbReference type="ARBA" id="ARBA00022737"/>
    </source>
</evidence>
<evidence type="ECO:0000259" key="7">
    <source>
        <dbReference type="PROSITE" id="PS50940"/>
    </source>
</evidence>
<sequence length="310" mass="34365">MHILLILSLWLGALQAVDVEIVDLTEICKNRVDGELTPHPRDCTGYFECHPMPTLLYCEQGLHFDAASLMCVLPEVAQCKLGYSTPSVEPTATSAPKDVDGWLHKPRPAFMAVDVTTGQQVNPMEKYDPQQVECRHFGAYFLPHPRNCQRYYLCAYGHMHSHQCGMGTLWNYQANECQLSRLAKCYSAQMEQTAEQQPEWTTTPGSQITVCYILTTSESSSAQTEPFTTATVTSTAAATATAPAPSRAPLSALTCPSERQSYLPHPDDCSKYYICIGGMPVLTSCPKGLYWDQKAGYCDQAKKVKCVQNK</sequence>
<dbReference type="OMA" id="RHPECSK"/>
<evidence type="ECO:0000313" key="8">
    <source>
        <dbReference type="EMBL" id="ALC44369.1"/>
    </source>
</evidence>
<feature type="chain" id="PRO_5005788077" evidence="6">
    <location>
        <begin position="17"/>
        <end position="310"/>
    </location>
</feature>
<dbReference type="GO" id="GO:0005576">
    <property type="term" value="C:extracellular region"/>
    <property type="evidence" value="ECO:0007669"/>
    <property type="project" value="InterPro"/>
</dbReference>
<feature type="domain" description="Chitin-binding type-2" evidence="7">
    <location>
        <begin position="252"/>
        <end position="308"/>
    </location>
</feature>
<dbReference type="Gene3D" id="2.170.140.10">
    <property type="entry name" value="Chitin binding domain"/>
    <property type="match status" value="3"/>
</dbReference>
<feature type="signal peptide" evidence="6">
    <location>
        <begin position="1"/>
        <end position="16"/>
    </location>
</feature>
<dbReference type="STRING" id="30019.A0A0M3QWL7"/>
<dbReference type="Proteomes" id="UP000494163">
    <property type="component" value="Chromosome 3L"/>
</dbReference>
<evidence type="ECO:0000256" key="4">
    <source>
        <dbReference type="ARBA" id="ARBA00023157"/>
    </source>
</evidence>
<evidence type="ECO:0000256" key="5">
    <source>
        <dbReference type="ARBA" id="ARBA00023180"/>
    </source>
</evidence>
<dbReference type="EMBL" id="CP012525">
    <property type="protein sequence ID" value="ALC44369.1"/>
    <property type="molecule type" value="Genomic_DNA"/>
</dbReference>
<dbReference type="PROSITE" id="PS50940">
    <property type="entry name" value="CHIT_BIND_II"/>
    <property type="match status" value="3"/>
</dbReference>
<keyword evidence="2 6" id="KW-0732">Signal</keyword>
<evidence type="ECO:0000313" key="9">
    <source>
        <dbReference type="Proteomes" id="UP000494163"/>
    </source>
</evidence>
<dbReference type="InterPro" id="IPR002557">
    <property type="entry name" value="Chitin-bd_dom"/>
</dbReference>
<keyword evidence="9" id="KW-1185">Reference proteome</keyword>
<dbReference type="InterPro" id="IPR036508">
    <property type="entry name" value="Chitin-bd_dom_sf"/>
</dbReference>
<keyword evidence="4" id="KW-1015">Disulfide bond</keyword>
<dbReference type="SMART" id="SM00494">
    <property type="entry name" value="ChtBD2"/>
    <property type="match status" value="3"/>
</dbReference>
<dbReference type="InterPro" id="IPR051940">
    <property type="entry name" value="Chitin_bind-dev_reg"/>
</dbReference>
<dbReference type="PANTHER" id="PTHR23301:SF0">
    <property type="entry name" value="CHITIN-BINDING TYPE-2 DOMAIN-CONTAINING PROTEIN-RELATED"/>
    <property type="match status" value="1"/>
</dbReference>
<proteinExistence type="predicted"/>
<dbReference type="AlphaFoldDB" id="A0A0M3QWL7"/>
<dbReference type="SUPFAM" id="SSF57625">
    <property type="entry name" value="Invertebrate chitin-binding proteins"/>
    <property type="match status" value="3"/>
</dbReference>
<keyword evidence="5" id="KW-0325">Glycoprotein</keyword>
<dbReference type="GO" id="GO:0008061">
    <property type="term" value="F:chitin binding"/>
    <property type="evidence" value="ECO:0007669"/>
    <property type="project" value="UniProtKB-KW"/>
</dbReference>
<feature type="domain" description="Chitin-binding type-2" evidence="7">
    <location>
        <begin position="131"/>
        <end position="187"/>
    </location>
</feature>
<protein>
    <submittedName>
        <fullName evidence="8">Obst-F</fullName>
    </submittedName>
</protein>
<evidence type="ECO:0000256" key="2">
    <source>
        <dbReference type="ARBA" id="ARBA00022729"/>
    </source>
</evidence>
<feature type="domain" description="Chitin-binding type-2" evidence="7">
    <location>
        <begin position="25"/>
        <end position="81"/>
    </location>
</feature>
<keyword evidence="3" id="KW-0677">Repeat</keyword>
<organism evidence="8 9">
    <name type="scientific">Drosophila busckii</name>
    <name type="common">Fruit fly</name>
    <dbReference type="NCBI Taxonomy" id="30019"/>
    <lineage>
        <taxon>Eukaryota</taxon>
        <taxon>Metazoa</taxon>
        <taxon>Ecdysozoa</taxon>
        <taxon>Arthropoda</taxon>
        <taxon>Hexapoda</taxon>
        <taxon>Insecta</taxon>
        <taxon>Pterygota</taxon>
        <taxon>Neoptera</taxon>
        <taxon>Endopterygota</taxon>
        <taxon>Diptera</taxon>
        <taxon>Brachycera</taxon>
        <taxon>Muscomorpha</taxon>
        <taxon>Ephydroidea</taxon>
        <taxon>Drosophilidae</taxon>
        <taxon>Drosophila</taxon>
    </lineage>
</organism>
<dbReference type="Pfam" id="PF01607">
    <property type="entry name" value="CBM_14"/>
    <property type="match status" value="3"/>
</dbReference>
<gene>
    <name evidence="8" type="ORF">Dbus_chr3Lg1535</name>
</gene>
<accession>A0A0M3QWL7</accession>
<dbReference type="OrthoDB" id="6422323at2759"/>
<keyword evidence="1" id="KW-0147">Chitin-binding</keyword>
<name>A0A0M3QWL7_DROBS</name>
<reference evidence="8 9" key="1">
    <citation type="submission" date="2015-08" db="EMBL/GenBank/DDBJ databases">
        <title>Ancestral chromatin configuration constrains chromatin evolution on differentiating sex chromosomes in Drosophila.</title>
        <authorList>
            <person name="Zhou Q."/>
            <person name="Bachtrog D."/>
        </authorList>
    </citation>
    <scope>NUCLEOTIDE SEQUENCE [LARGE SCALE GENOMIC DNA]</scope>
    <source>
        <tissue evidence="8">Whole larvae</tissue>
    </source>
</reference>